<comment type="caution">
    <text evidence="1">The sequence shown here is derived from an EMBL/GenBank/DDBJ whole genome shotgun (WGS) entry which is preliminary data.</text>
</comment>
<evidence type="ECO:0008006" key="3">
    <source>
        <dbReference type="Google" id="ProtNLM"/>
    </source>
</evidence>
<dbReference type="SUPFAM" id="SSF46785">
    <property type="entry name" value="Winged helix' DNA-binding domain"/>
    <property type="match status" value="1"/>
</dbReference>
<dbReference type="Pfam" id="PF02082">
    <property type="entry name" value="Rrf2"/>
    <property type="match status" value="1"/>
</dbReference>
<dbReference type="OrthoDB" id="9795923at2"/>
<dbReference type="RefSeq" id="WP_088527748.1">
    <property type="nucleotide sequence ID" value="NZ_NGUO01000011.1"/>
</dbReference>
<dbReference type="AlphaFoldDB" id="A0A254PXN2"/>
<dbReference type="PANTHER" id="PTHR33221">
    <property type="entry name" value="WINGED HELIX-TURN-HELIX TRANSCRIPTIONAL REGULATOR, RRF2 FAMILY"/>
    <property type="match status" value="1"/>
</dbReference>
<proteinExistence type="predicted"/>
<keyword evidence="2" id="KW-1185">Reference proteome</keyword>
<accession>A0A254PXN2</accession>
<evidence type="ECO:0000313" key="1">
    <source>
        <dbReference type="EMBL" id="OWS71340.1"/>
    </source>
</evidence>
<gene>
    <name evidence="1" type="ORF">CBI30_07855</name>
</gene>
<dbReference type="InterPro" id="IPR000944">
    <property type="entry name" value="Tscrpt_reg_Rrf2"/>
</dbReference>
<evidence type="ECO:0000313" key="2">
    <source>
        <dbReference type="Proteomes" id="UP000198104"/>
    </source>
</evidence>
<reference evidence="1 2" key="1">
    <citation type="submission" date="2017-05" db="EMBL/GenBank/DDBJ databases">
        <title>Polynucleobacter sp. MWH-K35W1 isolated from the permanently anoxic monimolimnion of a meromictic lake.</title>
        <authorList>
            <person name="Hahn M.W."/>
        </authorList>
    </citation>
    <scope>NUCLEOTIDE SEQUENCE [LARGE SCALE GENOMIC DNA]</scope>
    <source>
        <strain evidence="1 2">MWH-K35W1</strain>
    </source>
</reference>
<dbReference type="GO" id="GO:0003700">
    <property type="term" value="F:DNA-binding transcription factor activity"/>
    <property type="evidence" value="ECO:0007669"/>
    <property type="project" value="TreeGrafter"/>
</dbReference>
<dbReference type="EMBL" id="NGUO01000011">
    <property type="protein sequence ID" value="OWS71340.1"/>
    <property type="molecule type" value="Genomic_DNA"/>
</dbReference>
<dbReference type="InterPro" id="IPR036388">
    <property type="entry name" value="WH-like_DNA-bd_sf"/>
</dbReference>
<name>A0A254PXN2_9BURK</name>
<organism evidence="1 2">
    <name type="scientific">Polynucleobacter aenigmaticus</name>
    <dbReference type="NCBI Taxonomy" id="1743164"/>
    <lineage>
        <taxon>Bacteria</taxon>
        <taxon>Pseudomonadati</taxon>
        <taxon>Pseudomonadota</taxon>
        <taxon>Betaproteobacteria</taxon>
        <taxon>Burkholderiales</taxon>
        <taxon>Burkholderiaceae</taxon>
        <taxon>Polynucleobacter</taxon>
    </lineage>
</organism>
<dbReference type="PANTHER" id="PTHR33221:SF15">
    <property type="entry name" value="HTH-TYPE TRANSCRIPTIONAL REGULATOR YWGB-RELATED"/>
    <property type="match status" value="1"/>
</dbReference>
<dbReference type="PROSITE" id="PS51197">
    <property type="entry name" value="HTH_RRF2_2"/>
    <property type="match status" value="1"/>
</dbReference>
<dbReference type="Proteomes" id="UP000198104">
    <property type="component" value="Unassembled WGS sequence"/>
</dbReference>
<dbReference type="GO" id="GO:0005829">
    <property type="term" value="C:cytosol"/>
    <property type="evidence" value="ECO:0007669"/>
    <property type="project" value="TreeGrafter"/>
</dbReference>
<dbReference type="InterPro" id="IPR036390">
    <property type="entry name" value="WH_DNA-bd_sf"/>
</dbReference>
<sequence length="187" mass="21351">MLKYINRSLEQTINTLIDITAYSRFGVPVRAIDIAKRQHLSLSRMEIVLSALKSAYLIRAAKGRRGGYYLAKDPQSMTMKDVFLAVNHFRSRKAVIADFAKEIVESFESHMRDCLSKIAVASSSKDARTRPFQIEIIPAWDSQKYQLQEISKKGKWDTQSVLITKAELQKAEKLGPNSIFDFSNYIQ</sequence>
<protein>
    <recommendedName>
        <fullName evidence="3">BadM/Rrf2 family transcriptional regulator</fullName>
    </recommendedName>
</protein>
<dbReference type="Gene3D" id="1.10.10.10">
    <property type="entry name" value="Winged helix-like DNA-binding domain superfamily/Winged helix DNA-binding domain"/>
    <property type="match status" value="1"/>
</dbReference>